<dbReference type="GO" id="GO:0016757">
    <property type="term" value="F:glycosyltransferase activity"/>
    <property type="evidence" value="ECO:0007669"/>
    <property type="project" value="TreeGrafter"/>
</dbReference>
<organism evidence="1 2">
    <name type="scientific">Altericroceibacterium spongiae</name>
    <dbReference type="NCBI Taxonomy" id="2320269"/>
    <lineage>
        <taxon>Bacteria</taxon>
        <taxon>Pseudomonadati</taxon>
        <taxon>Pseudomonadota</taxon>
        <taxon>Alphaproteobacteria</taxon>
        <taxon>Sphingomonadales</taxon>
        <taxon>Erythrobacteraceae</taxon>
        <taxon>Altericroceibacterium</taxon>
    </lineage>
</organism>
<comment type="caution">
    <text evidence="1">The sequence shown here is derived from an EMBL/GenBank/DDBJ whole genome shotgun (WGS) entry which is preliminary data.</text>
</comment>
<sequence>MALSMVDRRTSDIRSAPASYPGCWYIVCSGGPPLSNLSDCAKSYRCCRVAIVSGMESGLAGCCSIGDGSRFARCCTGTDIWGSSILSGLPSYGGALSRNRTMVIFGCFVASSNRGKSCRSSMGVLASEAAGVIVLSHPTGATHAHMLAEALSDTGFLERFYTSLDLTPLKPLIEHLPRALADEANRRVFALSPGKSRTVLLREALALMAERLPVLHAFELTRSYRRNGMNRQFDRAVARHLTKEKRARGFYGYIDSSPRSLEMARNMGLTSFIEMTTCFRAFDEALFAEERELQPGWAATLPPKRAGDGAFGADEQARILHMATHIVAPSRFVLRSLPQAVSQKSLLYPYSVAHKAVSLAPTSREKPLRVLFVGALTQRKGIAYLASALNRMGADCQLTVIGRKVTTDCQAVDRLLMRAIWHPSLPNPHVRRIMQQHDVLVLPSLSDAFGLVVTEAMGQGLPVIVTHNVGAGELIRDGQEGFILPVRDSDAIAQALHILAADRDRLEAMRFAAWYRAEELLQQNALADFVAQLSVLLKK</sequence>
<dbReference type="AlphaFoldDB" id="A0A420EJD0"/>
<dbReference type="Proteomes" id="UP000284395">
    <property type="component" value="Unassembled WGS sequence"/>
</dbReference>
<dbReference type="Pfam" id="PF13692">
    <property type="entry name" value="Glyco_trans_1_4"/>
    <property type="match status" value="1"/>
</dbReference>
<evidence type="ECO:0000313" key="1">
    <source>
        <dbReference type="EMBL" id="RKF20666.1"/>
    </source>
</evidence>
<dbReference type="SUPFAM" id="SSF53756">
    <property type="entry name" value="UDP-Glycosyltransferase/glycogen phosphorylase"/>
    <property type="match status" value="1"/>
</dbReference>
<protein>
    <submittedName>
        <fullName evidence="1">Glycosyltransferase</fullName>
    </submittedName>
</protein>
<dbReference type="Gene3D" id="3.40.50.2000">
    <property type="entry name" value="Glycogen Phosphorylase B"/>
    <property type="match status" value="1"/>
</dbReference>
<dbReference type="OrthoDB" id="9790710at2"/>
<dbReference type="EMBL" id="RAPF01000005">
    <property type="protein sequence ID" value="RKF20666.1"/>
    <property type="molecule type" value="Genomic_DNA"/>
</dbReference>
<reference evidence="1 2" key="1">
    <citation type="submission" date="2018-09" db="EMBL/GenBank/DDBJ databases">
        <title>Altererythrobacter spongiae sp. nov., isolated from a marine sponge.</title>
        <authorList>
            <person name="Zhuang L."/>
            <person name="Luo L."/>
        </authorList>
    </citation>
    <scope>NUCLEOTIDE SEQUENCE [LARGE SCALE GENOMIC DNA]</scope>
    <source>
        <strain evidence="1 2">HN-Y73</strain>
    </source>
</reference>
<keyword evidence="1" id="KW-0808">Transferase</keyword>
<dbReference type="PANTHER" id="PTHR12526:SF590">
    <property type="entry name" value="ALPHA-MALTOSE-1-PHOSPHATE SYNTHASE"/>
    <property type="match status" value="1"/>
</dbReference>
<name>A0A420EJD0_9SPHN</name>
<evidence type="ECO:0000313" key="2">
    <source>
        <dbReference type="Proteomes" id="UP000284395"/>
    </source>
</evidence>
<gene>
    <name evidence="1" type="ORF">D6851_11075</name>
</gene>
<accession>A0A420EJD0</accession>
<proteinExistence type="predicted"/>
<dbReference type="CDD" id="cd03801">
    <property type="entry name" value="GT4_PimA-like"/>
    <property type="match status" value="1"/>
</dbReference>
<keyword evidence="2" id="KW-1185">Reference proteome</keyword>
<dbReference type="PANTHER" id="PTHR12526">
    <property type="entry name" value="GLYCOSYLTRANSFERASE"/>
    <property type="match status" value="1"/>
</dbReference>